<dbReference type="InterPro" id="IPR011029">
    <property type="entry name" value="DEATH-like_dom_sf"/>
</dbReference>
<evidence type="ECO:0000259" key="12">
    <source>
        <dbReference type="PROSITE" id="PS51424"/>
    </source>
</evidence>
<dbReference type="SUPFAM" id="SSF48403">
    <property type="entry name" value="Ankyrin repeat"/>
    <property type="match status" value="1"/>
</dbReference>
<dbReference type="EMBL" id="JAIZAY010000014">
    <property type="protein sequence ID" value="KAJ8029855.1"/>
    <property type="molecule type" value="Genomic_DNA"/>
</dbReference>
<dbReference type="PROSITE" id="PS00107">
    <property type="entry name" value="PROTEIN_KINASE_ATP"/>
    <property type="match status" value="1"/>
</dbReference>
<dbReference type="Gene3D" id="1.25.40.20">
    <property type="entry name" value="Ankyrin repeat-containing domain"/>
    <property type="match status" value="3"/>
</dbReference>
<evidence type="ECO:0000259" key="10">
    <source>
        <dbReference type="PROSITE" id="PS50011"/>
    </source>
</evidence>
<dbReference type="PROSITE" id="PS50017">
    <property type="entry name" value="DEATH_DOMAIN"/>
    <property type="match status" value="1"/>
</dbReference>
<feature type="repeat" description="ANK" evidence="8">
    <location>
        <begin position="578"/>
        <end position="610"/>
    </location>
</feature>
<dbReference type="FunFam" id="1.10.510.10:FF:000571">
    <property type="entry name" value="Maternal embryonic leucine zipper kinase"/>
    <property type="match status" value="1"/>
</dbReference>
<dbReference type="SMART" id="SM00005">
    <property type="entry name" value="DEATH"/>
    <property type="match status" value="1"/>
</dbReference>
<dbReference type="FunFam" id="3.30.200.20:FF:000042">
    <property type="entry name" value="Aurora kinase A"/>
    <property type="match status" value="1"/>
</dbReference>
<dbReference type="SMART" id="SM00220">
    <property type="entry name" value="S_TKc"/>
    <property type="match status" value="1"/>
</dbReference>
<gene>
    <name evidence="13" type="ORF">HOLleu_29365</name>
</gene>
<keyword evidence="2" id="KW-0723">Serine/threonine-protein kinase</keyword>
<dbReference type="InterPro" id="IPR002110">
    <property type="entry name" value="Ankyrin_rpt"/>
</dbReference>
<dbReference type="Pfam" id="PF00531">
    <property type="entry name" value="Death"/>
    <property type="match status" value="1"/>
</dbReference>
<dbReference type="GO" id="GO:0005524">
    <property type="term" value="F:ATP binding"/>
    <property type="evidence" value="ECO:0007669"/>
    <property type="project" value="UniProtKB-UniRule"/>
</dbReference>
<keyword evidence="5 9" id="KW-0547">Nucleotide-binding</keyword>
<dbReference type="PROSITE" id="PS51424">
    <property type="entry name" value="ROC"/>
    <property type="match status" value="1"/>
</dbReference>
<feature type="repeat" description="ANK" evidence="8">
    <location>
        <begin position="479"/>
        <end position="511"/>
    </location>
</feature>
<dbReference type="InterPro" id="IPR027417">
    <property type="entry name" value="P-loop_NTPase"/>
</dbReference>
<sequence>MVSIRTEPVEDFYDIGEDLGRGKFSEVREIVEKSSKTLFAGKFIKKRRNAVSRRGLRREDIVREISILKELQHPNIISLHEVFESTTEMVLVLELVTGGELFDYLAEKDCVTEEVAAPFTMQILEGLKHMHEKSICHLDLKPENIMLLSKGNHNIKLIDFGMSRKITEGEDVREIMGTAEFVAPEVINYEPLSLATDMWAIGVITYILLSGASPFLGEDQQETFANITAVNYEFDDQYFGSTSDLAKDFIRKLLVNDPQGRASVEECLEHPWIRPKNKRQKLVRKTSRLNMENLRRFNAKKRWKQSMKVVSICNRLSRNARLKSSSTTGDMTNSEEVVENHRESFVLTAVFHAVEEGNFEGIQELVENLTSFDPDQRNKHGEAALHLCAGYGHLDIIQYFQSKGASMDVKDKRGDGIVYWAARQGQVSAVKYFKEKGCSLDDQNKTGESPLHVAARYGQKDVAEYLCKQNVNMYLQDADGDTALHIASWHGYTSIVQIMCNAGAGLDLRNEDGETPLICACARGHLAIVKCLIQSGAFVNTADKQGLTGLHHAVRRCHFEIARFLCESDIKLDLQNRNGETAFHIACKEGTLPMVELLHGHRCNMNLAAKHNSTPLHLAARGGHVEVVRYLCFAGCEMDHKDNDGLTAYQIAALEGHEEVVEVLNQLTGGKVRDLFTQQLHFSSHAIHRTRLKVFGHQGVGKTTLIDSLKCGFFRGLLRKSRSNLSLSSHTSPQKKPMQAIKDSLLMEEQVLTRHVSTSSVVDYCNVTKGIQFTYANIPGAGDFSIMEFSGFESYHTVYPHFLEDEGSINIIVFSLEDTHEEQLMQVTYWLNLIRSRFPAHEPIGYGGKYSQEVKVILVATHADQCNCPRQPSGELVSGQGNILLYEVKKTFGKILDICEMLFILDAKNSQSKDIKLLRTHLSNLRTSFLKMESPMSTLTLAVLSALPVWRKTFQGFPVLTWQQFTETVHNQINPLAGEAHLRAVRRHLHMMGEVQCFSAELLRDVIVIDPKWLCSTVIGQLLAPENIEQPQGHYSIHFIQELFPTAEAIDIAQLLEAMDVCLRGTAICEFPSIMQCEPPVDVWDKVEEGNEYVYGGVRLQVSDYPVILPVGLFARVQMALRRHFEHEVEDPDTDLILWKDGAKCISGTIEALLGLCNEGHSIDIQVRGQADSRQGCFIFLEDLIHLVKQVSLECYPSMLLNYDILSASQLKVHDRYVMSYDPLSIFRAQMSEQRSITNKITSEEESFTDLFCYGNEAVEYSLISGLDLFISELPVLVRRHLAMLLDPPEPLGKDWCLLALKLGLNEQMPHLDTLDCKCGPDESESPTERTLLQWSATYKEATIGALVEKLEELGRDDAVKRVLMGSPIFKFLPNPQMLDEVGIPHSGSSNNSTSTVASR</sequence>
<dbReference type="PROSITE" id="PS00108">
    <property type="entry name" value="PROTEIN_KINASE_ST"/>
    <property type="match status" value="1"/>
</dbReference>
<name>A0A9Q1BNR9_HOLLE</name>
<keyword evidence="6 13" id="KW-0418">Kinase</keyword>
<evidence type="ECO:0000256" key="5">
    <source>
        <dbReference type="ARBA" id="ARBA00022741"/>
    </source>
</evidence>
<dbReference type="InterPro" id="IPR008271">
    <property type="entry name" value="Ser/Thr_kinase_AS"/>
</dbReference>
<dbReference type="GO" id="GO:0035556">
    <property type="term" value="P:intracellular signal transduction"/>
    <property type="evidence" value="ECO:0007669"/>
    <property type="project" value="TreeGrafter"/>
</dbReference>
<dbReference type="InterPro" id="IPR000488">
    <property type="entry name" value="Death_dom"/>
</dbReference>
<dbReference type="SUPFAM" id="SSF52540">
    <property type="entry name" value="P-loop containing nucleoside triphosphate hydrolases"/>
    <property type="match status" value="1"/>
</dbReference>
<reference evidence="13" key="1">
    <citation type="submission" date="2021-10" db="EMBL/GenBank/DDBJ databases">
        <title>Tropical sea cucumber genome reveals ecological adaptation and Cuvierian tubules defense mechanism.</title>
        <authorList>
            <person name="Chen T."/>
        </authorList>
    </citation>
    <scope>NUCLEOTIDE SEQUENCE</scope>
    <source>
        <strain evidence="13">Nanhai2018</strain>
        <tissue evidence="13">Muscle</tissue>
    </source>
</reference>
<keyword evidence="7 9" id="KW-0067">ATP-binding</keyword>
<dbReference type="InterPro" id="IPR017441">
    <property type="entry name" value="Protein_kinase_ATP_BS"/>
</dbReference>
<dbReference type="PROSITE" id="PS50011">
    <property type="entry name" value="PROTEIN_KINASE_DOM"/>
    <property type="match status" value="1"/>
</dbReference>
<dbReference type="InterPro" id="IPR020859">
    <property type="entry name" value="ROC"/>
</dbReference>
<dbReference type="OrthoDB" id="504170at2759"/>
<evidence type="ECO:0000259" key="11">
    <source>
        <dbReference type="PROSITE" id="PS50017"/>
    </source>
</evidence>
<dbReference type="InterPro" id="IPR000719">
    <property type="entry name" value="Prot_kinase_dom"/>
</dbReference>
<dbReference type="Pfam" id="PF00023">
    <property type="entry name" value="Ank"/>
    <property type="match status" value="1"/>
</dbReference>
<organism evidence="13 14">
    <name type="scientific">Holothuria leucospilota</name>
    <name type="common">Black long sea cucumber</name>
    <name type="synonym">Mertensiothuria leucospilota</name>
    <dbReference type="NCBI Taxonomy" id="206669"/>
    <lineage>
        <taxon>Eukaryota</taxon>
        <taxon>Metazoa</taxon>
        <taxon>Echinodermata</taxon>
        <taxon>Eleutherozoa</taxon>
        <taxon>Echinozoa</taxon>
        <taxon>Holothuroidea</taxon>
        <taxon>Aspidochirotacea</taxon>
        <taxon>Aspidochirotida</taxon>
        <taxon>Holothuriidae</taxon>
        <taxon>Holothuria</taxon>
    </lineage>
</organism>
<feature type="repeat" description="ANK" evidence="8">
    <location>
        <begin position="380"/>
        <end position="412"/>
    </location>
</feature>
<dbReference type="InterPro" id="IPR036770">
    <property type="entry name" value="Ankyrin_rpt-contain_sf"/>
</dbReference>
<dbReference type="PANTHER" id="PTHR24342">
    <property type="entry name" value="SERINE/THREONINE-PROTEIN KINASE 17"/>
    <property type="match status" value="1"/>
</dbReference>
<evidence type="ECO:0000313" key="14">
    <source>
        <dbReference type="Proteomes" id="UP001152320"/>
    </source>
</evidence>
<comment type="caution">
    <text evidence="13">The sequence shown here is derived from an EMBL/GenBank/DDBJ whole genome shotgun (WGS) entry which is preliminary data.</text>
</comment>
<dbReference type="CDD" id="cd08782">
    <property type="entry name" value="Death_DAPK1"/>
    <property type="match status" value="1"/>
</dbReference>
<evidence type="ECO:0000256" key="3">
    <source>
        <dbReference type="ARBA" id="ARBA00022679"/>
    </source>
</evidence>
<dbReference type="GO" id="GO:0005525">
    <property type="term" value="F:GTP binding"/>
    <property type="evidence" value="ECO:0007669"/>
    <property type="project" value="UniProtKB-KW"/>
</dbReference>
<dbReference type="Pfam" id="PF12796">
    <property type="entry name" value="Ank_2"/>
    <property type="match status" value="3"/>
</dbReference>
<dbReference type="Gene3D" id="3.30.200.20">
    <property type="entry name" value="Phosphorylase Kinase, domain 1"/>
    <property type="match status" value="1"/>
</dbReference>
<evidence type="ECO:0000256" key="8">
    <source>
        <dbReference type="PROSITE-ProRule" id="PRU00023"/>
    </source>
</evidence>
<feature type="repeat" description="ANK" evidence="8">
    <location>
        <begin position="611"/>
        <end position="643"/>
    </location>
</feature>
<dbReference type="SUPFAM" id="SSF56112">
    <property type="entry name" value="Protein kinase-like (PK-like)"/>
    <property type="match status" value="1"/>
</dbReference>
<evidence type="ECO:0000313" key="13">
    <source>
        <dbReference type="EMBL" id="KAJ8029855.1"/>
    </source>
</evidence>
<dbReference type="GO" id="GO:0005737">
    <property type="term" value="C:cytoplasm"/>
    <property type="evidence" value="ECO:0007669"/>
    <property type="project" value="UniProtKB-ARBA"/>
</dbReference>
<evidence type="ECO:0000256" key="1">
    <source>
        <dbReference type="ARBA" id="ARBA00001946"/>
    </source>
</evidence>
<evidence type="ECO:0000256" key="9">
    <source>
        <dbReference type="PROSITE-ProRule" id="PRU10141"/>
    </source>
</evidence>
<dbReference type="Gene3D" id="1.10.510.10">
    <property type="entry name" value="Transferase(Phosphotransferase) domain 1"/>
    <property type="match status" value="1"/>
</dbReference>
<feature type="repeat" description="ANK" evidence="8">
    <location>
        <begin position="512"/>
        <end position="544"/>
    </location>
</feature>
<dbReference type="PANTHER" id="PTHR24342:SF14">
    <property type="entry name" value="DEATH-ASSOCIATED PROTEIN KINASE DAPK-1"/>
    <property type="match status" value="1"/>
</dbReference>
<evidence type="ECO:0000256" key="4">
    <source>
        <dbReference type="ARBA" id="ARBA00022737"/>
    </source>
</evidence>
<accession>A0A9Q1BNR9</accession>
<dbReference type="GO" id="GO:0005634">
    <property type="term" value="C:nucleus"/>
    <property type="evidence" value="ECO:0007669"/>
    <property type="project" value="TreeGrafter"/>
</dbReference>
<proteinExistence type="predicted"/>
<evidence type="ECO:0000256" key="2">
    <source>
        <dbReference type="ARBA" id="ARBA00022527"/>
    </source>
</evidence>
<dbReference type="GO" id="GO:0043065">
    <property type="term" value="P:positive regulation of apoptotic process"/>
    <property type="evidence" value="ECO:0007669"/>
    <property type="project" value="TreeGrafter"/>
</dbReference>
<dbReference type="PROSITE" id="PS50088">
    <property type="entry name" value="ANK_REPEAT"/>
    <property type="match status" value="7"/>
</dbReference>
<keyword evidence="4" id="KW-0677">Repeat</keyword>
<feature type="repeat" description="ANK" evidence="8">
    <location>
        <begin position="446"/>
        <end position="478"/>
    </location>
</feature>
<dbReference type="GO" id="GO:0004674">
    <property type="term" value="F:protein serine/threonine kinase activity"/>
    <property type="evidence" value="ECO:0007669"/>
    <property type="project" value="UniProtKB-KW"/>
</dbReference>
<keyword evidence="3" id="KW-0808">Transferase</keyword>
<dbReference type="Proteomes" id="UP001152320">
    <property type="component" value="Chromosome 14"/>
</dbReference>
<dbReference type="GO" id="GO:0045087">
    <property type="term" value="P:innate immune response"/>
    <property type="evidence" value="ECO:0007669"/>
    <property type="project" value="UniProtKB-ARBA"/>
</dbReference>
<evidence type="ECO:0000256" key="7">
    <source>
        <dbReference type="ARBA" id="ARBA00022840"/>
    </source>
</evidence>
<dbReference type="InterPro" id="IPR011009">
    <property type="entry name" value="Kinase-like_dom_sf"/>
</dbReference>
<dbReference type="Gene3D" id="1.10.533.10">
    <property type="entry name" value="Death Domain, Fas"/>
    <property type="match status" value="1"/>
</dbReference>
<comment type="cofactor">
    <cofactor evidence="1">
        <name>Mg(2+)</name>
        <dbReference type="ChEBI" id="CHEBI:18420"/>
    </cofactor>
</comment>
<dbReference type="Pfam" id="PF00069">
    <property type="entry name" value="Pkinase"/>
    <property type="match status" value="1"/>
</dbReference>
<feature type="binding site" evidence="9">
    <location>
        <position position="46"/>
    </location>
    <ligand>
        <name>ATP</name>
        <dbReference type="ChEBI" id="CHEBI:30616"/>
    </ligand>
</feature>
<keyword evidence="14" id="KW-1185">Reference proteome</keyword>
<dbReference type="SMART" id="SM00248">
    <property type="entry name" value="ANK"/>
    <property type="match status" value="10"/>
</dbReference>
<feature type="domain" description="Roc" evidence="12">
    <location>
        <begin position="683"/>
        <end position="929"/>
    </location>
</feature>
<feature type="repeat" description="ANK" evidence="8">
    <location>
        <begin position="545"/>
        <end position="577"/>
    </location>
</feature>
<keyword evidence="8" id="KW-0040">ANK repeat</keyword>
<dbReference type="Gene3D" id="3.40.50.300">
    <property type="entry name" value="P-loop containing nucleotide triphosphate hydrolases"/>
    <property type="match status" value="1"/>
</dbReference>
<dbReference type="PROSITE" id="PS50297">
    <property type="entry name" value="ANK_REP_REGION"/>
    <property type="match status" value="5"/>
</dbReference>
<evidence type="ECO:0000256" key="6">
    <source>
        <dbReference type="ARBA" id="ARBA00022777"/>
    </source>
</evidence>
<dbReference type="SUPFAM" id="SSF47986">
    <property type="entry name" value="DEATH domain"/>
    <property type="match status" value="1"/>
</dbReference>
<feature type="domain" description="Death" evidence="11">
    <location>
        <begin position="1281"/>
        <end position="1367"/>
    </location>
</feature>
<dbReference type="PRINTS" id="PR01415">
    <property type="entry name" value="ANKYRIN"/>
</dbReference>
<feature type="domain" description="Protein kinase" evidence="10">
    <location>
        <begin position="13"/>
        <end position="273"/>
    </location>
</feature>
<protein>
    <submittedName>
        <fullName evidence="13">Death-associated protein kinase 1</fullName>
    </submittedName>
</protein>